<evidence type="ECO:0000256" key="5">
    <source>
        <dbReference type="ARBA" id="ARBA00022989"/>
    </source>
</evidence>
<keyword evidence="5 12" id="KW-1133">Transmembrane helix</keyword>
<feature type="coiled-coil region" evidence="14">
    <location>
        <begin position="67"/>
        <end position="152"/>
    </location>
</feature>
<evidence type="ECO:0000256" key="14">
    <source>
        <dbReference type="SAM" id="Coils"/>
    </source>
</evidence>
<gene>
    <name evidence="12" type="primary">atpF</name>
    <name evidence="15" type="ORF">EYH37_04365</name>
</gene>
<dbReference type="PANTHER" id="PTHR34264">
    <property type="entry name" value="ATP SYNTHASE SUBUNIT B, CHLOROPLASTIC"/>
    <property type="match status" value="1"/>
</dbReference>
<keyword evidence="12" id="KW-1003">Cell membrane</keyword>
<comment type="subcellular location">
    <subcellularLocation>
        <location evidence="12">Cell membrane</location>
        <topology evidence="12">Single-pass membrane protein</topology>
    </subcellularLocation>
    <subcellularLocation>
        <location evidence="11">Endomembrane system</location>
        <topology evidence="11">Single-pass membrane protein</topology>
    </subcellularLocation>
</comment>
<dbReference type="InterPro" id="IPR028987">
    <property type="entry name" value="ATP_synth_B-like_membr_sf"/>
</dbReference>
<sequence length="190" mass="21540">MKANTVWSIVGILISAGVALASEVGGTGHELESPAVLIWKGINIAIVVGALVYLFKDPFLKWIENYKNEIIGSVKEAEENHAKAKEELHKAKKMLEEAKVKYEESIKMAQETAEREKEQIITQAQEIANRIKQKAEKVIEIETNKAKEELRKYAAKKAIELSEKMLKELFVNKEIQEKFTKKMLSDLSKN</sequence>
<keyword evidence="14" id="KW-0175">Coiled coil</keyword>
<dbReference type="GO" id="GO:0005886">
    <property type="term" value="C:plasma membrane"/>
    <property type="evidence" value="ECO:0007669"/>
    <property type="project" value="UniProtKB-SubCell"/>
</dbReference>
<keyword evidence="3 12" id="KW-0812">Transmembrane</keyword>
<evidence type="ECO:0000256" key="12">
    <source>
        <dbReference type="HAMAP-Rule" id="MF_01398"/>
    </source>
</evidence>
<dbReference type="EMBL" id="DQVE01000047">
    <property type="protein sequence ID" value="HIP98579.1"/>
    <property type="molecule type" value="Genomic_DNA"/>
</dbReference>
<evidence type="ECO:0000256" key="2">
    <source>
        <dbReference type="ARBA" id="ARBA00022547"/>
    </source>
</evidence>
<keyword evidence="7 12" id="KW-0472">Membrane</keyword>
<reference evidence="15" key="1">
    <citation type="journal article" date="2020" name="ISME J.">
        <title>Gammaproteobacteria mediating utilization of methyl-, sulfur- and petroleum organic compounds in deep ocean hydrothermal plumes.</title>
        <authorList>
            <person name="Zhou Z."/>
            <person name="Liu Y."/>
            <person name="Pan J."/>
            <person name="Cron B.R."/>
            <person name="Toner B.M."/>
            <person name="Anantharaman K."/>
            <person name="Breier J.A."/>
            <person name="Dick G.J."/>
            <person name="Li M."/>
        </authorList>
    </citation>
    <scope>NUCLEOTIDE SEQUENCE</scope>
    <source>
        <strain evidence="15">SZUA-1501</strain>
    </source>
</reference>
<evidence type="ECO:0000256" key="3">
    <source>
        <dbReference type="ARBA" id="ARBA00022692"/>
    </source>
</evidence>
<dbReference type="GO" id="GO:0045259">
    <property type="term" value="C:proton-transporting ATP synthase complex"/>
    <property type="evidence" value="ECO:0007669"/>
    <property type="project" value="UniProtKB-KW"/>
</dbReference>
<dbReference type="Proteomes" id="UP000606463">
    <property type="component" value="Unassembled WGS sequence"/>
</dbReference>
<evidence type="ECO:0000313" key="16">
    <source>
        <dbReference type="Proteomes" id="UP000606463"/>
    </source>
</evidence>
<dbReference type="InterPro" id="IPR002146">
    <property type="entry name" value="ATP_synth_b/b'su_bac/chlpt"/>
</dbReference>
<comment type="function">
    <text evidence="9 12">F(1)F(0) ATP synthase produces ATP from ADP in the presence of a proton or sodium gradient. F-type ATPases consist of two structural domains, F(1) containing the extramembraneous catalytic core and F(0) containing the membrane proton channel, linked together by a central stalk and a peripheral stalk. During catalysis, ATP synthesis in the catalytic domain of F(1) is coupled via a rotary mechanism of the central stalk subunits to proton translocation.</text>
</comment>
<organism evidence="15 16">
    <name type="scientific">Aquifex aeolicus</name>
    <dbReference type="NCBI Taxonomy" id="63363"/>
    <lineage>
        <taxon>Bacteria</taxon>
        <taxon>Pseudomonadati</taxon>
        <taxon>Aquificota</taxon>
        <taxon>Aquificia</taxon>
        <taxon>Aquificales</taxon>
        <taxon>Aquificaceae</taxon>
        <taxon>Aquifex</taxon>
    </lineage>
</organism>
<dbReference type="HAMAP" id="MF_01398">
    <property type="entry name" value="ATP_synth_b_bprime"/>
    <property type="match status" value="1"/>
</dbReference>
<feature type="transmembrane region" description="Helical" evidence="12">
    <location>
        <begin position="37"/>
        <end position="55"/>
    </location>
</feature>
<evidence type="ECO:0000256" key="7">
    <source>
        <dbReference type="ARBA" id="ARBA00023136"/>
    </source>
</evidence>
<keyword evidence="1 12" id="KW-0813">Transport</keyword>
<keyword evidence="8 12" id="KW-0066">ATP synthesis</keyword>
<comment type="subunit">
    <text evidence="12">F-type ATPases have 2 components, F(1) - the catalytic core - and F(0) - the membrane proton channel. F(1) has five subunits: alpha(3), beta(3), gamma(1), delta(1), epsilon(1). F(0) has three main subunits: a(1), b(2) and c(10-14). The alpha and beta chains form an alternating ring which encloses part of the gamma chain. F(1) is attached to F(0) by a central stalk formed by the gamma and epsilon chains, while a peripheral stalk is formed by the delta and b chains.</text>
</comment>
<proteinExistence type="inferred from homology"/>
<dbReference type="SUPFAM" id="SSF81573">
    <property type="entry name" value="F1F0 ATP synthase subunit B, membrane domain"/>
    <property type="match status" value="1"/>
</dbReference>
<name>A0A9D0YQ32_AQUAO</name>
<accession>A0A9D0YQ32</accession>
<comment type="caution">
    <text evidence="15">The sequence shown here is derived from an EMBL/GenBank/DDBJ whole genome shotgun (WGS) entry which is preliminary data.</text>
</comment>
<evidence type="ECO:0000256" key="13">
    <source>
        <dbReference type="RuleBase" id="RU003848"/>
    </source>
</evidence>
<evidence type="ECO:0000256" key="11">
    <source>
        <dbReference type="ARBA" id="ARBA00037847"/>
    </source>
</evidence>
<evidence type="ECO:0000256" key="9">
    <source>
        <dbReference type="ARBA" id="ARBA00025198"/>
    </source>
</evidence>
<comment type="similarity">
    <text evidence="12 13">Belongs to the ATPase B chain family.</text>
</comment>
<protein>
    <recommendedName>
        <fullName evidence="12">ATP synthase subunit b</fullName>
    </recommendedName>
    <alternativeName>
        <fullName evidence="12">ATP synthase F(0) sector subunit b</fullName>
    </alternativeName>
    <alternativeName>
        <fullName evidence="12">ATPase subunit I</fullName>
    </alternativeName>
    <alternativeName>
        <fullName evidence="12">F-type ATPase subunit b</fullName>
        <shortName evidence="12">F-ATPase subunit b</shortName>
    </alternativeName>
</protein>
<dbReference type="PANTHER" id="PTHR34264:SF3">
    <property type="entry name" value="ATP SYNTHASE SUBUNIT B, CHLOROPLASTIC"/>
    <property type="match status" value="1"/>
</dbReference>
<dbReference type="GO" id="GO:0012505">
    <property type="term" value="C:endomembrane system"/>
    <property type="evidence" value="ECO:0007669"/>
    <property type="project" value="UniProtKB-SubCell"/>
</dbReference>
<evidence type="ECO:0000313" key="15">
    <source>
        <dbReference type="EMBL" id="HIP98579.1"/>
    </source>
</evidence>
<keyword evidence="2 12" id="KW-0138">CF(0)</keyword>
<dbReference type="Pfam" id="PF00430">
    <property type="entry name" value="ATP-synt_B"/>
    <property type="match status" value="1"/>
</dbReference>
<evidence type="ECO:0000256" key="6">
    <source>
        <dbReference type="ARBA" id="ARBA00023065"/>
    </source>
</evidence>
<evidence type="ECO:0000256" key="10">
    <source>
        <dbReference type="ARBA" id="ARBA00025614"/>
    </source>
</evidence>
<evidence type="ECO:0000256" key="8">
    <source>
        <dbReference type="ARBA" id="ARBA00023310"/>
    </source>
</evidence>
<keyword evidence="4 12" id="KW-0375">Hydrogen ion transport</keyword>
<dbReference type="GO" id="GO:0046933">
    <property type="term" value="F:proton-transporting ATP synthase activity, rotational mechanism"/>
    <property type="evidence" value="ECO:0007669"/>
    <property type="project" value="UniProtKB-UniRule"/>
</dbReference>
<comment type="function">
    <text evidence="10">Component of the F(0) channel, it forms part of the peripheral stalk, linking F(1) to F(0). The b'-subunit is a diverged and duplicated form of b found in plants and photosynthetic bacteria.</text>
</comment>
<evidence type="ECO:0000256" key="1">
    <source>
        <dbReference type="ARBA" id="ARBA00022448"/>
    </source>
</evidence>
<dbReference type="AlphaFoldDB" id="A0A9D0YQ32"/>
<keyword evidence="6 12" id="KW-0406">Ion transport</keyword>
<evidence type="ECO:0000256" key="4">
    <source>
        <dbReference type="ARBA" id="ARBA00022781"/>
    </source>
</evidence>
<dbReference type="CDD" id="cd06503">
    <property type="entry name" value="ATP-synt_Fo_b"/>
    <property type="match status" value="1"/>
</dbReference>